<dbReference type="InterPro" id="IPR012373">
    <property type="entry name" value="Ferrdict_sens_TM"/>
</dbReference>
<dbReference type="GO" id="GO:0016989">
    <property type="term" value="F:sigma factor antagonist activity"/>
    <property type="evidence" value="ECO:0007669"/>
    <property type="project" value="TreeGrafter"/>
</dbReference>
<feature type="transmembrane region" description="Helical" evidence="1">
    <location>
        <begin position="94"/>
        <end position="114"/>
    </location>
</feature>
<dbReference type="InterPro" id="IPR032508">
    <property type="entry name" value="FecR_C"/>
</dbReference>
<feature type="domain" description="Protein FecR C-terminal" evidence="3">
    <location>
        <begin position="288"/>
        <end position="356"/>
    </location>
</feature>
<dbReference type="Pfam" id="PF04773">
    <property type="entry name" value="FecR"/>
    <property type="match status" value="1"/>
</dbReference>
<keyword evidence="5" id="KW-1185">Reference proteome</keyword>
<dbReference type="RefSeq" id="WP_067750918.1">
    <property type="nucleotide sequence ID" value="NZ_CP015772.1"/>
</dbReference>
<organism evidence="4 5">
    <name type="scientific">Niabella ginsenosidivorans</name>
    <dbReference type="NCBI Taxonomy" id="1176587"/>
    <lineage>
        <taxon>Bacteria</taxon>
        <taxon>Pseudomonadati</taxon>
        <taxon>Bacteroidota</taxon>
        <taxon>Chitinophagia</taxon>
        <taxon>Chitinophagales</taxon>
        <taxon>Chitinophagaceae</taxon>
        <taxon>Niabella</taxon>
    </lineage>
</organism>
<evidence type="ECO:0000313" key="5">
    <source>
        <dbReference type="Proteomes" id="UP000077667"/>
    </source>
</evidence>
<dbReference type="Gene3D" id="3.55.50.30">
    <property type="match status" value="1"/>
</dbReference>
<dbReference type="Proteomes" id="UP000077667">
    <property type="component" value="Chromosome"/>
</dbReference>
<dbReference type="STRING" id="1176587.A8C56_01045"/>
<reference evidence="4 5" key="1">
    <citation type="submission" date="2016-05" db="EMBL/GenBank/DDBJ databases">
        <title>Niabella ginsenosidivorans BS26 whole genome sequencing.</title>
        <authorList>
            <person name="Im W.T."/>
            <person name="Siddiqi M.Z."/>
        </authorList>
    </citation>
    <scope>NUCLEOTIDE SEQUENCE [LARGE SCALE GENOMIC DNA]</scope>
    <source>
        <strain evidence="4 5">BS26</strain>
    </source>
</reference>
<dbReference type="Pfam" id="PF16344">
    <property type="entry name" value="FecR_C"/>
    <property type="match status" value="1"/>
</dbReference>
<protein>
    <recommendedName>
        <fullName evidence="6">Iron dicitrate transport regulator FecR</fullName>
    </recommendedName>
</protein>
<keyword evidence="1" id="KW-0812">Transmembrane</keyword>
<keyword evidence="1" id="KW-1133">Transmembrane helix</keyword>
<evidence type="ECO:0008006" key="6">
    <source>
        <dbReference type="Google" id="ProtNLM"/>
    </source>
</evidence>
<feature type="domain" description="FecR protein" evidence="2">
    <location>
        <begin position="132"/>
        <end position="225"/>
    </location>
</feature>
<gene>
    <name evidence="4" type="ORF">A8C56_01045</name>
</gene>
<dbReference type="AlphaFoldDB" id="A0A1A9HWI3"/>
<dbReference type="EMBL" id="CP015772">
    <property type="protein sequence ID" value="ANH79747.1"/>
    <property type="molecule type" value="Genomic_DNA"/>
</dbReference>
<dbReference type="PIRSF" id="PIRSF018266">
    <property type="entry name" value="FecR"/>
    <property type="match status" value="1"/>
</dbReference>
<dbReference type="PANTHER" id="PTHR30273">
    <property type="entry name" value="PERIPLASMIC SIGNAL SENSOR AND SIGMA FACTOR ACTIVATOR FECR-RELATED"/>
    <property type="match status" value="1"/>
</dbReference>
<dbReference type="KEGG" id="nia:A8C56_01045"/>
<evidence type="ECO:0000256" key="1">
    <source>
        <dbReference type="SAM" id="Phobius"/>
    </source>
</evidence>
<dbReference type="Gene3D" id="2.60.120.1440">
    <property type="match status" value="1"/>
</dbReference>
<sequence length="358" mass="40325">MSSRFWFLLARKLAGEATLDEIRELEQLLLENPELAGRVELYTKYFNSRIPTAPSANARLEQQWQQQLDRLRGQGAPEDQVGPPDSKPLKKGRMLNPVLVFGLVALVAGLFGIFTVKQRQGALLPGNTPGAVTSKNERIETLLPDGSKVWLNKDSRLTFDKGFGKSNREIYLTGEAFFDVVHKAELPMIVHAGKVDVMVKGTAFNVCAYPGDNQVETALVRGSIELSARINGKKQRLLMKPNEKVTVHTGETPVQLRQQAPVPEFVLDTLAVEEQSGLIPEIAWIQNKMVFKNENFAELTEKMNKWFHARIIIEDTSLLKERFTGVFQNENLQEALEALRFTYGFNYSIQNNQVVITK</sequence>
<proteinExistence type="predicted"/>
<name>A0A1A9HWI3_9BACT</name>
<evidence type="ECO:0000313" key="4">
    <source>
        <dbReference type="EMBL" id="ANH79747.1"/>
    </source>
</evidence>
<dbReference type="InterPro" id="IPR006860">
    <property type="entry name" value="FecR"/>
</dbReference>
<dbReference type="PANTHER" id="PTHR30273:SF2">
    <property type="entry name" value="PROTEIN FECR"/>
    <property type="match status" value="1"/>
</dbReference>
<keyword evidence="1" id="KW-0472">Membrane</keyword>
<dbReference type="OrthoDB" id="1523735at2"/>
<evidence type="ECO:0000259" key="3">
    <source>
        <dbReference type="Pfam" id="PF16344"/>
    </source>
</evidence>
<accession>A0A1A9HWI3</accession>
<evidence type="ECO:0000259" key="2">
    <source>
        <dbReference type="Pfam" id="PF04773"/>
    </source>
</evidence>